<dbReference type="Gene3D" id="3.30.1110.10">
    <property type="match status" value="1"/>
</dbReference>
<evidence type="ECO:0000256" key="3">
    <source>
        <dbReference type="ARBA" id="ARBA00010688"/>
    </source>
</evidence>
<evidence type="ECO:0000256" key="12">
    <source>
        <dbReference type="ARBA" id="ARBA00068771"/>
    </source>
</evidence>
<dbReference type="GeneID" id="10508630"/>
<dbReference type="SUPFAM" id="SSF53613">
    <property type="entry name" value="Ribokinase-like"/>
    <property type="match status" value="1"/>
</dbReference>
<comment type="function">
    <text evidence="14">ATP dependent phosphorylation of adenosine and other related nucleoside analogs to monophosphate derivatives.</text>
</comment>
<accession>F0ZZ36</accession>
<evidence type="ECO:0000256" key="6">
    <source>
        <dbReference type="ARBA" id="ARBA00022726"/>
    </source>
</evidence>
<evidence type="ECO:0000256" key="8">
    <source>
        <dbReference type="ARBA" id="ARBA00022777"/>
    </source>
</evidence>
<dbReference type="OrthoDB" id="432447at2759"/>
<keyword evidence="10 14" id="KW-0460">Magnesium</keyword>
<dbReference type="Pfam" id="PF00294">
    <property type="entry name" value="PfkB"/>
    <property type="match status" value="1"/>
</dbReference>
<dbReference type="FunFam" id="3.40.1190.20:FF:000076">
    <property type="entry name" value="Adenosine kinase"/>
    <property type="match status" value="1"/>
</dbReference>
<dbReference type="eggNOG" id="KOG2854">
    <property type="taxonomic scope" value="Eukaryota"/>
</dbReference>
<comment type="cofactor">
    <cofactor evidence="1 14">
        <name>Mg(2+)</name>
        <dbReference type="ChEBI" id="CHEBI:18420"/>
    </cofactor>
</comment>
<keyword evidence="5 14" id="KW-0808">Transferase</keyword>
<organism evidence="16 17">
    <name type="scientific">Dictyostelium purpureum</name>
    <name type="common">Slime mold</name>
    <dbReference type="NCBI Taxonomy" id="5786"/>
    <lineage>
        <taxon>Eukaryota</taxon>
        <taxon>Amoebozoa</taxon>
        <taxon>Evosea</taxon>
        <taxon>Eumycetozoa</taxon>
        <taxon>Dictyostelia</taxon>
        <taxon>Dictyosteliales</taxon>
        <taxon>Dictyosteliaceae</taxon>
        <taxon>Dictyostelium</taxon>
    </lineage>
</organism>
<gene>
    <name evidence="16" type="ORF">DICPUDRAFT_40939</name>
</gene>
<dbReference type="UniPathway" id="UPA00588">
    <property type="reaction ID" value="UER00659"/>
</dbReference>
<evidence type="ECO:0000313" key="16">
    <source>
        <dbReference type="EMBL" id="EGC30788.1"/>
    </source>
</evidence>
<evidence type="ECO:0000313" key="17">
    <source>
        <dbReference type="Proteomes" id="UP000001064"/>
    </source>
</evidence>
<dbReference type="EC" id="2.7.1.20" evidence="4 14"/>
<name>F0ZZ36_DICPU</name>
<evidence type="ECO:0000256" key="14">
    <source>
        <dbReference type="RuleBase" id="RU368116"/>
    </source>
</evidence>
<dbReference type="InterPro" id="IPR029056">
    <property type="entry name" value="Ribokinase-like"/>
</dbReference>
<evidence type="ECO:0000256" key="1">
    <source>
        <dbReference type="ARBA" id="ARBA00001946"/>
    </source>
</evidence>
<dbReference type="InterPro" id="IPR001805">
    <property type="entry name" value="Adenokinase"/>
</dbReference>
<evidence type="ECO:0000259" key="15">
    <source>
        <dbReference type="Pfam" id="PF00294"/>
    </source>
</evidence>
<dbReference type="EMBL" id="GL871300">
    <property type="protein sequence ID" value="EGC30788.1"/>
    <property type="molecule type" value="Genomic_DNA"/>
</dbReference>
<dbReference type="InterPro" id="IPR011611">
    <property type="entry name" value="PfkB_dom"/>
</dbReference>
<proteinExistence type="inferred from homology"/>
<keyword evidence="17" id="KW-1185">Reference proteome</keyword>
<dbReference type="Gene3D" id="3.40.1190.20">
    <property type="match status" value="1"/>
</dbReference>
<sequence>MSSPKIFVIGNPLLDISSHVDMELLNKYELTLNNAILAEDKHLPLYKELVENNKVEYIPGGAAQNTARVAQWMLKDKQTVVYSGCVGNDENAQILKSNTEANGVVTKYLVNAEKPTGACAVLINSKERSMCTNLGAANEFKIAHLETEEMQSIIKSVEYFYMAGYFLTVSPDSAQMLAKHAADNNKTFLYGLAAPFLIEVPFFFERVSALLPYVDIVFANENEAVVLGRKMNWGEDIAVIAEKLAAWEKVNTKRSRTVIFTQGPESTIVFQDGKLSQFKPVKVASEEIVDLNAAGDSFCGGFLAAYSQGKDIETSVNAGHYGAWEIIRQNGCSFPNKQPDTQF</sequence>
<dbReference type="GO" id="GO:0005524">
    <property type="term" value="F:ATP binding"/>
    <property type="evidence" value="ECO:0007669"/>
    <property type="project" value="UniProtKB-UniRule"/>
</dbReference>
<evidence type="ECO:0000256" key="13">
    <source>
        <dbReference type="PIRSR" id="PIRSR601805-1"/>
    </source>
</evidence>
<dbReference type="GO" id="GO:0006166">
    <property type="term" value="P:purine ribonucleoside salvage"/>
    <property type="evidence" value="ECO:0007669"/>
    <property type="project" value="UniProtKB-KW"/>
</dbReference>
<dbReference type="GO" id="GO:0005634">
    <property type="term" value="C:nucleus"/>
    <property type="evidence" value="ECO:0000318"/>
    <property type="project" value="GO_Central"/>
</dbReference>
<dbReference type="PANTHER" id="PTHR45769:SF3">
    <property type="entry name" value="ADENOSINE KINASE"/>
    <property type="match status" value="1"/>
</dbReference>
<dbReference type="GO" id="GO:0006144">
    <property type="term" value="P:purine nucleobase metabolic process"/>
    <property type="evidence" value="ECO:0000318"/>
    <property type="project" value="GO_Central"/>
</dbReference>
<keyword evidence="8 14" id="KW-0418">Kinase</keyword>
<keyword evidence="6 14" id="KW-0660">Purine salvage</keyword>
<dbReference type="STRING" id="5786.F0ZZ36"/>
<dbReference type="GO" id="GO:0005829">
    <property type="term" value="C:cytosol"/>
    <property type="evidence" value="ECO:0000318"/>
    <property type="project" value="GO_Central"/>
</dbReference>
<evidence type="ECO:0000256" key="11">
    <source>
        <dbReference type="ARBA" id="ARBA00051362"/>
    </source>
</evidence>
<dbReference type="KEGG" id="dpp:DICPUDRAFT_40939"/>
<evidence type="ECO:0000256" key="5">
    <source>
        <dbReference type="ARBA" id="ARBA00022679"/>
    </source>
</evidence>
<feature type="active site" description="Proton acceptor" evidence="13">
    <location>
        <position position="296"/>
    </location>
</feature>
<evidence type="ECO:0000256" key="4">
    <source>
        <dbReference type="ARBA" id="ARBA00012119"/>
    </source>
</evidence>
<dbReference type="VEuPathDB" id="AmoebaDB:DICPUDRAFT_40939"/>
<comment type="pathway">
    <text evidence="2 14">Purine metabolism; AMP biosynthesis via salvage pathway; AMP from adenosine: step 1/1.</text>
</comment>
<dbReference type="CDD" id="cd01168">
    <property type="entry name" value="adenosine_kinase"/>
    <property type="match status" value="1"/>
</dbReference>
<dbReference type="GO" id="GO:0004001">
    <property type="term" value="F:adenosine kinase activity"/>
    <property type="evidence" value="ECO:0000318"/>
    <property type="project" value="GO_Central"/>
</dbReference>
<reference evidence="17" key="1">
    <citation type="journal article" date="2011" name="Genome Biol.">
        <title>Comparative genomics of the social amoebae Dictyostelium discoideum and Dictyostelium purpureum.</title>
        <authorList>
            <consortium name="US DOE Joint Genome Institute (JGI-PGF)"/>
            <person name="Sucgang R."/>
            <person name="Kuo A."/>
            <person name="Tian X."/>
            <person name="Salerno W."/>
            <person name="Parikh A."/>
            <person name="Feasley C.L."/>
            <person name="Dalin E."/>
            <person name="Tu H."/>
            <person name="Huang E."/>
            <person name="Barry K."/>
            <person name="Lindquist E."/>
            <person name="Shapiro H."/>
            <person name="Bruce D."/>
            <person name="Schmutz J."/>
            <person name="Salamov A."/>
            <person name="Fey P."/>
            <person name="Gaudet P."/>
            <person name="Anjard C."/>
            <person name="Babu M.M."/>
            <person name="Basu S."/>
            <person name="Bushmanova Y."/>
            <person name="van der Wel H."/>
            <person name="Katoh-Kurasawa M."/>
            <person name="Dinh C."/>
            <person name="Coutinho P.M."/>
            <person name="Saito T."/>
            <person name="Elias M."/>
            <person name="Schaap P."/>
            <person name="Kay R.R."/>
            <person name="Henrissat B."/>
            <person name="Eichinger L."/>
            <person name="Rivero F."/>
            <person name="Putnam N.H."/>
            <person name="West C.M."/>
            <person name="Loomis W.F."/>
            <person name="Chisholm R.L."/>
            <person name="Shaulsky G."/>
            <person name="Strassmann J.E."/>
            <person name="Queller D.C."/>
            <person name="Kuspa A."/>
            <person name="Grigoriev I.V."/>
        </authorList>
    </citation>
    <scope>NUCLEOTIDE SEQUENCE [LARGE SCALE GENOMIC DNA]</scope>
    <source>
        <strain evidence="17">QSDP1</strain>
    </source>
</reference>
<dbReference type="PRINTS" id="PR00989">
    <property type="entry name" value="ADENOKINASE"/>
</dbReference>
<evidence type="ECO:0000256" key="10">
    <source>
        <dbReference type="ARBA" id="ARBA00022842"/>
    </source>
</evidence>
<evidence type="ECO:0000256" key="9">
    <source>
        <dbReference type="ARBA" id="ARBA00022840"/>
    </source>
</evidence>
<comment type="catalytic activity">
    <reaction evidence="11 14">
        <text>adenosine + ATP = AMP + ADP + H(+)</text>
        <dbReference type="Rhea" id="RHEA:20824"/>
        <dbReference type="ChEBI" id="CHEBI:15378"/>
        <dbReference type="ChEBI" id="CHEBI:16335"/>
        <dbReference type="ChEBI" id="CHEBI:30616"/>
        <dbReference type="ChEBI" id="CHEBI:456215"/>
        <dbReference type="ChEBI" id="CHEBI:456216"/>
        <dbReference type="EC" id="2.7.1.20"/>
    </reaction>
</comment>
<evidence type="ECO:0000256" key="7">
    <source>
        <dbReference type="ARBA" id="ARBA00022741"/>
    </source>
</evidence>
<dbReference type="PANTHER" id="PTHR45769">
    <property type="entry name" value="ADENOSINE KINASE"/>
    <property type="match status" value="1"/>
</dbReference>
<keyword evidence="9 14" id="KW-0067">ATP-binding</keyword>
<keyword evidence="7 14" id="KW-0547">Nucleotide-binding</keyword>
<dbReference type="OMA" id="RTMCTYL"/>
<evidence type="ECO:0000256" key="2">
    <source>
        <dbReference type="ARBA" id="ARBA00004801"/>
    </source>
</evidence>
<dbReference type="FunCoup" id="F0ZZ36">
    <property type="interactions" value="759"/>
</dbReference>
<comment type="similarity">
    <text evidence="3 14">Belongs to the carbohydrate kinase PfkB family.</text>
</comment>
<dbReference type="Proteomes" id="UP000001064">
    <property type="component" value="Unassembled WGS sequence"/>
</dbReference>
<dbReference type="InParanoid" id="F0ZZ36"/>
<dbReference type="GO" id="GO:0044209">
    <property type="term" value="P:AMP salvage"/>
    <property type="evidence" value="ECO:0007669"/>
    <property type="project" value="UniProtKB-UniRule"/>
</dbReference>
<dbReference type="FunFam" id="3.30.1110.10:FF:000001">
    <property type="entry name" value="Adenosine kinase a"/>
    <property type="match status" value="1"/>
</dbReference>
<protein>
    <recommendedName>
        <fullName evidence="12 14">Adenosine kinase</fullName>
        <shortName evidence="14">AK</shortName>
        <ecNumber evidence="4 14">2.7.1.20</ecNumber>
    </recommendedName>
    <alternativeName>
        <fullName evidence="14">Adenosine 5'-phosphotransferase</fullName>
    </alternativeName>
</protein>
<feature type="domain" description="Carbohydrate kinase PfkB" evidence="15">
    <location>
        <begin position="23"/>
        <end position="337"/>
    </location>
</feature>
<dbReference type="RefSeq" id="XP_003292678.1">
    <property type="nucleotide sequence ID" value="XM_003292630.1"/>
</dbReference>
<dbReference type="AlphaFoldDB" id="F0ZZ36"/>